<evidence type="ECO:0000256" key="2">
    <source>
        <dbReference type="SAM" id="Phobius"/>
    </source>
</evidence>
<keyword evidence="2" id="KW-0812">Transmembrane</keyword>
<keyword evidence="2" id="KW-0472">Membrane</keyword>
<dbReference type="PROSITE" id="PS51257">
    <property type="entry name" value="PROKAR_LIPOPROTEIN"/>
    <property type="match status" value="1"/>
</dbReference>
<evidence type="ECO:0000313" key="4">
    <source>
        <dbReference type="Proteomes" id="UP000216189"/>
    </source>
</evidence>
<gene>
    <name evidence="3" type="ORF">CIK91_11845</name>
</gene>
<keyword evidence="4" id="KW-1185">Reference proteome</keyword>
<name>A0ABX4EHY7_SEGBR</name>
<dbReference type="SUPFAM" id="SSF48452">
    <property type="entry name" value="TPR-like"/>
    <property type="match status" value="2"/>
</dbReference>
<keyword evidence="2" id="KW-1133">Transmembrane helix</keyword>
<dbReference type="InterPro" id="IPR011990">
    <property type="entry name" value="TPR-like_helical_dom_sf"/>
</dbReference>
<dbReference type="Proteomes" id="UP000216189">
    <property type="component" value="Unassembled WGS sequence"/>
</dbReference>
<evidence type="ECO:0008006" key="5">
    <source>
        <dbReference type="Google" id="ProtNLM"/>
    </source>
</evidence>
<dbReference type="Gene3D" id="1.25.40.10">
    <property type="entry name" value="Tetratricopeptide repeat domain"/>
    <property type="match status" value="2"/>
</dbReference>
<reference evidence="3 4" key="1">
    <citation type="submission" date="2017-08" db="EMBL/GenBank/DDBJ databases">
        <title>Comparative genomics of non-oral Prevotella species.</title>
        <authorList>
            <person name="Accetto T."/>
            <person name="Nograsek B."/>
            <person name="Avgustin G."/>
        </authorList>
    </citation>
    <scope>NUCLEOTIDE SEQUENCE [LARGE SCALE GENOMIC DNA]</scope>
    <source>
        <strain evidence="3 4">TC1-1</strain>
    </source>
</reference>
<accession>A0ABX4EHY7</accession>
<comment type="caution">
    <text evidence="3">The sequence shown here is derived from an EMBL/GenBank/DDBJ whole genome shotgun (WGS) entry which is preliminary data.</text>
</comment>
<evidence type="ECO:0000256" key="1">
    <source>
        <dbReference type="SAM" id="Coils"/>
    </source>
</evidence>
<feature type="transmembrane region" description="Helical" evidence="2">
    <location>
        <begin position="350"/>
        <end position="370"/>
    </location>
</feature>
<evidence type="ECO:0000313" key="3">
    <source>
        <dbReference type="EMBL" id="OYP53656.1"/>
    </source>
</evidence>
<proteinExistence type="predicted"/>
<dbReference type="EMBL" id="NPJF01000059">
    <property type="protein sequence ID" value="OYP53656.1"/>
    <property type="molecule type" value="Genomic_DNA"/>
</dbReference>
<protein>
    <recommendedName>
        <fullName evidence="5">Tetratricopeptide repeat protein</fullName>
    </recommendedName>
</protein>
<feature type="coiled-coil region" evidence="1">
    <location>
        <begin position="396"/>
        <end position="430"/>
    </location>
</feature>
<organism evidence="3 4">
    <name type="scientific">Segatella bryantii</name>
    <name type="common">Prevotella bryantii</name>
    <dbReference type="NCBI Taxonomy" id="77095"/>
    <lineage>
        <taxon>Bacteria</taxon>
        <taxon>Pseudomonadati</taxon>
        <taxon>Bacteroidota</taxon>
        <taxon>Bacteroidia</taxon>
        <taxon>Bacteroidales</taxon>
        <taxon>Prevotellaceae</taxon>
        <taxon>Segatella</taxon>
    </lineage>
</organism>
<sequence>MLMKYIHLIILVILGLTSCNSNISEKLNTIDNLLNQEKTDSAFQELQTIFTSDLKEEGDRAFYNLLKTRTDYLKNIPLLSDTLINYSINYYQKEKDDNRLSEAYYYKGACHYYDGDYTEAVYNGKEAEYHAEKTDNKSLQYKIYDLLAYAYRSTGNYTLALKYDLKSLKITTALGKYDWIAYTMSSLSEDYHYINKIDSSEYYIRKSEPYINFIDQEDQAYFYYNISLLYKKKDRQKAKYYLHRSLAIKPLAYAYNELASIYMSEGKNDLANQTMAKGMNITTDDHKIELYQSAAEMKAQQHDYQTAYELMRKMEQLKDKNTAKDKMNEIYQIQAKYDHEILSQKYQQEILIIIYIVSIGLLLLLIQYTLKKYKLSKDKKNVLQSQLLINIYNEKINALKGSKDKSDHEIKELKNKISELQDKQSRILYEGQKLFEQIESGETVIRWNKSDFIHFIEYYKVKDLPFVNHLENDYDDLSPRYKFFEILYHMGKDDQDVERILAISKSTIKSNRTRIKAKLIAQ</sequence>
<keyword evidence="1" id="KW-0175">Coiled coil</keyword>